<sequence length="286" mass="31804">MCRSAPLVVASLAFVVALCNQLGSAEASSTASNVAAPLHNETQAGELGEKPASSDQGLSARRLADRLADERETAPKFGLYGGVPVSYDPLGRPKKLLITLENGNFFLEHPSTGQKMYLIVQHMEDVGLMFHDASTGNDLEWMLHHPHELKPEQIPKEQTEGDGKVRRRRDASSGRKGRRGEVTVKQPTRPDTGAVVFQPEVQQWTHEKNPEHPYVVFISGIPVKISRRTGEPQRVLFDVQRGSIVFIHPEFNLPMKLDLINSDLVSRDGSSPRELVKQIKEMGRYQ</sequence>
<keyword evidence="2" id="KW-0732">Signal</keyword>
<evidence type="ECO:0000256" key="1">
    <source>
        <dbReference type="SAM" id="MobiDB-lite"/>
    </source>
</evidence>
<accession>U6MGN6</accession>
<feature type="signal peptide" evidence="2">
    <location>
        <begin position="1"/>
        <end position="27"/>
    </location>
</feature>
<dbReference type="Proteomes" id="UP000030763">
    <property type="component" value="Unassembled WGS sequence"/>
</dbReference>
<proteinExistence type="predicted"/>
<dbReference type="RefSeq" id="XP_013337460.1">
    <property type="nucleotide sequence ID" value="XM_013482006.1"/>
</dbReference>
<evidence type="ECO:0000313" key="3">
    <source>
        <dbReference type="EMBL" id="CDJ60810.1"/>
    </source>
</evidence>
<reference evidence="3" key="1">
    <citation type="submission" date="2013-10" db="EMBL/GenBank/DDBJ databases">
        <title>Genomic analysis of the causative agents of coccidiosis in chickens.</title>
        <authorList>
            <person name="Reid A.J."/>
            <person name="Blake D."/>
            <person name="Billington K."/>
            <person name="Browne H."/>
            <person name="Dunn M."/>
            <person name="Hung S."/>
            <person name="Kawahara F."/>
            <person name="Miranda-Saavedra D."/>
            <person name="Mourier T."/>
            <person name="Nagra H."/>
            <person name="Otto T.D."/>
            <person name="Rawlings N."/>
            <person name="Sanchez A."/>
            <person name="Sanders M."/>
            <person name="Subramaniam C."/>
            <person name="Tay Y."/>
            <person name="Dear P."/>
            <person name="Doerig C."/>
            <person name="Gruber A."/>
            <person name="Parkinson J."/>
            <person name="Shirley M."/>
            <person name="Wan K.L."/>
            <person name="Berriman M."/>
            <person name="Tomley F."/>
            <person name="Pain A."/>
        </authorList>
    </citation>
    <scope>NUCLEOTIDE SEQUENCE [LARGE SCALE GENOMIC DNA]</scope>
    <source>
        <strain evidence="3">Weybridge</strain>
    </source>
</reference>
<name>U6MGN6_EIMMA</name>
<organism evidence="3 4">
    <name type="scientific">Eimeria maxima</name>
    <name type="common">Coccidian parasite</name>
    <dbReference type="NCBI Taxonomy" id="5804"/>
    <lineage>
        <taxon>Eukaryota</taxon>
        <taxon>Sar</taxon>
        <taxon>Alveolata</taxon>
        <taxon>Apicomplexa</taxon>
        <taxon>Conoidasida</taxon>
        <taxon>Coccidia</taxon>
        <taxon>Eucoccidiorida</taxon>
        <taxon>Eimeriorina</taxon>
        <taxon>Eimeriidae</taxon>
        <taxon>Eimeria</taxon>
    </lineage>
</organism>
<feature type="compositionally biased region" description="Basic and acidic residues" evidence="1">
    <location>
        <begin position="147"/>
        <end position="164"/>
    </location>
</feature>
<feature type="region of interest" description="Disordered" evidence="1">
    <location>
        <begin position="147"/>
        <end position="191"/>
    </location>
</feature>
<gene>
    <name evidence="3" type="ORF">EMWEY_00007990</name>
</gene>
<protein>
    <submittedName>
        <fullName evidence="3">Uncharacterized protein</fullName>
    </submittedName>
</protein>
<reference evidence="3" key="2">
    <citation type="submission" date="2013-10" db="EMBL/GenBank/DDBJ databases">
        <authorList>
            <person name="Aslett M."/>
        </authorList>
    </citation>
    <scope>NUCLEOTIDE SEQUENCE [LARGE SCALE GENOMIC DNA]</scope>
    <source>
        <strain evidence="3">Weybridge</strain>
    </source>
</reference>
<dbReference type="OrthoDB" id="351168at2759"/>
<evidence type="ECO:0000256" key="2">
    <source>
        <dbReference type="SAM" id="SignalP"/>
    </source>
</evidence>
<evidence type="ECO:0000313" key="4">
    <source>
        <dbReference type="Proteomes" id="UP000030763"/>
    </source>
</evidence>
<dbReference type="AlphaFoldDB" id="U6MGN6"/>
<feature type="chain" id="PRO_5004675596" evidence="2">
    <location>
        <begin position="28"/>
        <end position="286"/>
    </location>
</feature>
<keyword evidence="4" id="KW-1185">Reference proteome</keyword>
<dbReference type="EMBL" id="HG721934">
    <property type="protein sequence ID" value="CDJ60810.1"/>
    <property type="molecule type" value="Genomic_DNA"/>
</dbReference>
<dbReference type="GeneID" id="25334785"/>
<dbReference type="VEuPathDB" id="ToxoDB:EMWEY_00007990"/>